<accession>A0A662DDJ7</accession>
<gene>
    <name evidence="1" type="ORF">DRI96_02320</name>
</gene>
<dbReference type="InterPro" id="IPR006059">
    <property type="entry name" value="SBP"/>
</dbReference>
<dbReference type="Pfam" id="PF01547">
    <property type="entry name" value="SBP_bac_1"/>
    <property type="match status" value="1"/>
</dbReference>
<evidence type="ECO:0000313" key="2">
    <source>
        <dbReference type="Proteomes" id="UP000267654"/>
    </source>
</evidence>
<dbReference type="Gene3D" id="3.40.190.10">
    <property type="entry name" value="Periplasmic binding protein-like II"/>
    <property type="match status" value="1"/>
</dbReference>
<protein>
    <recommendedName>
        <fullName evidence="3">Extracellular solute-binding protein</fullName>
    </recommendedName>
</protein>
<name>A0A662DDJ7_UNCAE</name>
<dbReference type="Proteomes" id="UP000267654">
    <property type="component" value="Unassembled WGS sequence"/>
</dbReference>
<evidence type="ECO:0000313" key="1">
    <source>
        <dbReference type="EMBL" id="RLE13874.1"/>
    </source>
</evidence>
<comment type="caution">
    <text evidence="1">The sequence shown here is derived from an EMBL/GenBank/DDBJ whole genome shotgun (WGS) entry which is preliminary data.</text>
</comment>
<dbReference type="AlphaFoldDB" id="A0A662DDJ7"/>
<proteinExistence type="predicted"/>
<sequence length="97" mass="11141">MFNSPIGVKTLNYFKKLYQNGLVPPGVVNYVWDDVAKNFAQGKIAFHLDWGGWYPWYDDPKSSKVAKTFGYSLMPKGGCRSSCSLVWSTFLFRFKIK</sequence>
<dbReference type="SUPFAM" id="SSF53850">
    <property type="entry name" value="Periplasmic binding protein-like II"/>
    <property type="match status" value="1"/>
</dbReference>
<evidence type="ECO:0008006" key="3">
    <source>
        <dbReference type="Google" id="ProtNLM"/>
    </source>
</evidence>
<dbReference type="EMBL" id="QMQB01000065">
    <property type="protein sequence ID" value="RLE13874.1"/>
    <property type="molecule type" value="Genomic_DNA"/>
</dbReference>
<organism evidence="1 2">
    <name type="scientific">Aerophobetes bacterium</name>
    <dbReference type="NCBI Taxonomy" id="2030807"/>
    <lineage>
        <taxon>Bacteria</taxon>
        <taxon>Candidatus Aerophobota</taxon>
    </lineage>
</organism>
<reference evidence="1 2" key="1">
    <citation type="submission" date="2018-06" db="EMBL/GenBank/DDBJ databases">
        <title>Extensive metabolic versatility and redundancy in microbially diverse, dynamic hydrothermal sediments.</title>
        <authorList>
            <person name="Dombrowski N."/>
            <person name="Teske A."/>
            <person name="Baker B.J."/>
        </authorList>
    </citation>
    <scope>NUCLEOTIDE SEQUENCE [LARGE SCALE GENOMIC DNA]</scope>
    <source>
        <strain evidence="1">B19_G9</strain>
    </source>
</reference>